<sequence>MADEPLREARFDHVNEHGDLVFEALNRHFTVRVTDSLERGIMEAKQVRAELEGTPQPQAASALPISQIQSMIRAGITPVRIAAQFGVAEPLVRRFAAPVETEKKYAIDQFLSMSANKAVRGSKSNADVIAESLQTSRIDMDSLIWQATRRGHEPWRIQATFESANRTLKADWSWNMRDNSVVSLNSIAKRLLGETAAPVPGLANEPAGRDGTHFNWGDSGAAAAATGLAYDAPAGVVGLGDASAAEVPSDAAPGAMNPVTAWMYGGVGKADSAQASGTGTATPNVSNNETSIVQTSGITSSDGTIPPAAGTASPIPNAEQTPAVTVTDSGRITPVAQQPAGSGAGSTQDAPAATQSTGAQAATTQPATVQPATVQPATAQPAEPETKPKRRSSRSAVPSWDEILFGE</sequence>
<dbReference type="Proteomes" id="UP000345527">
    <property type="component" value="Unassembled WGS sequence"/>
</dbReference>
<evidence type="ECO:0000313" key="5">
    <source>
        <dbReference type="Proteomes" id="UP000345527"/>
    </source>
</evidence>
<feature type="domain" description="DUF3071" evidence="2">
    <location>
        <begin position="6"/>
        <end position="174"/>
    </location>
</feature>
<feature type="compositionally biased region" description="Polar residues" evidence="1">
    <location>
        <begin position="333"/>
        <end position="349"/>
    </location>
</feature>
<dbReference type="OrthoDB" id="5180791at2"/>
<dbReference type="EMBL" id="RZNZ01000009">
    <property type="protein sequence ID" value="KAA8820064.1"/>
    <property type="molecule type" value="Genomic_DNA"/>
</dbReference>
<organism evidence="4 5">
    <name type="scientific">Bifidobacterium vespertilionis</name>
    <dbReference type="NCBI Taxonomy" id="2562524"/>
    <lineage>
        <taxon>Bacteria</taxon>
        <taxon>Bacillati</taxon>
        <taxon>Actinomycetota</taxon>
        <taxon>Actinomycetes</taxon>
        <taxon>Bifidobacteriales</taxon>
        <taxon>Bifidobacteriaceae</taxon>
        <taxon>Bifidobacterium</taxon>
    </lineage>
</organism>
<comment type="caution">
    <text evidence="4">The sequence shown here is derived from an EMBL/GenBank/DDBJ whole genome shotgun (WGS) entry which is preliminary data.</text>
</comment>
<proteinExistence type="predicted"/>
<dbReference type="NCBIfam" id="NF040712">
    <property type="entry name" value="SepH"/>
    <property type="match status" value="1"/>
</dbReference>
<dbReference type="InterPro" id="IPR021421">
    <property type="entry name" value="DUF3071"/>
</dbReference>
<gene>
    <name evidence="4" type="ORF">EM848_09345</name>
    <name evidence="3" type="ORF">EMO90_07635</name>
</gene>
<feature type="region of interest" description="Disordered" evidence="1">
    <location>
        <begin position="296"/>
        <end position="319"/>
    </location>
</feature>
<evidence type="ECO:0000313" key="6">
    <source>
        <dbReference type="Proteomes" id="UP000374630"/>
    </source>
</evidence>
<dbReference type="EMBL" id="RZOA01000020">
    <property type="protein sequence ID" value="KAA8822219.1"/>
    <property type="molecule type" value="Genomic_DNA"/>
</dbReference>
<dbReference type="AlphaFoldDB" id="A0A5J5DUU2"/>
<keyword evidence="6" id="KW-1185">Reference proteome</keyword>
<dbReference type="RefSeq" id="WP_150354660.1">
    <property type="nucleotide sequence ID" value="NZ_RZNZ01000009.1"/>
</dbReference>
<dbReference type="Pfam" id="PF11268">
    <property type="entry name" value="DUF3071"/>
    <property type="match status" value="1"/>
</dbReference>
<feature type="compositionally biased region" description="Low complexity" evidence="1">
    <location>
        <begin position="350"/>
        <end position="383"/>
    </location>
</feature>
<evidence type="ECO:0000313" key="4">
    <source>
        <dbReference type="EMBL" id="KAA8822219.1"/>
    </source>
</evidence>
<evidence type="ECO:0000259" key="2">
    <source>
        <dbReference type="Pfam" id="PF11268"/>
    </source>
</evidence>
<evidence type="ECO:0000313" key="3">
    <source>
        <dbReference type="EMBL" id="KAA8820064.1"/>
    </source>
</evidence>
<dbReference type="InterPro" id="IPR047682">
    <property type="entry name" value="SepH-like"/>
</dbReference>
<accession>A0A5J5DUU2</accession>
<feature type="region of interest" description="Disordered" evidence="1">
    <location>
        <begin position="333"/>
        <end position="407"/>
    </location>
</feature>
<name>A0A5J5DUU2_9BIFI</name>
<reference evidence="5 6" key="1">
    <citation type="journal article" date="2019" name="Syst. Appl. Microbiol.">
        <title>Characterization of Bifidobacterium species in feaces of the Egyptian fruit bat: Description of B. vespertilionis sp. nov. and B. rousetti sp. nov.</title>
        <authorList>
            <person name="Modesto M."/>
            <person name="Satti M."/>
            <person name="Watanabe K."/>
            <person name="Puglisi E."/>
            <person name="Morelli L."/>
            <person name="Huang C.-H."/>
            <person name="Liou J.-S."/>
            <person name="Miyashita M."/>
            <person name="Tamura T."/>
            <person name="Saito S."/>
            <person name="Mori K."/>
            <person name="Huang L."/>
            <person name="Sciavilla P."/>
            <person name="Sandri C."/>
            <person name="Spiezio C."/>
            <person name="Vitali F."/>
            <person name="Cavalieri D."/>
            <person name="Perpetuini G."/>
            <person name="Tofalo R."/>
            <person name="Bonetti A."/>
            <person name="Arita M."/>
            <person name="Mattarelli P."/>
        </authorList>
    </citation>
    <scope>NUCLEOTIDE SEQUENCE [LARGE SCALE GENOMIC DNA]</scope>
    <source>
        <strain evidence="3 6">RST16</strain>
        <strain evidence="4 5">RST8</strain>
    </source>
</reference>
<dbReference type="Proteomes" id="UP000374630">
    <property type="component" value="Unassembled WGS sequence"/>
</dbReference>
<evidence type="ECO:0000256" key="1">
    <source>
        <dbReference type="SAM" id="MobiDB-lite"/>
    </source>
</evidence>
<protein>
    <submittedName>
        <fullName evidence="4">DUF3071 domain-containing protein</fullName>
    </submittedName>
</protein>